<dbReference type="CDD" id="cd00616">
    <property type="entry name" value="AHBA_syn"/>
    <property type="match status" value="1"/>
</dbReference>
<feature type="active site" description="Proton acceptor" evidence="2">
    <location>
        <position position="185"/>
    </location>
</feature>
<dbReference type="EC" id="2.6.1.33" evidence="5"/>
<feature type="modified residue" description="N6-(pyridoxal phosphate)lysine" evidence="3">
    <location>
        <position position="185"/>
    </location>
</feature>
<reference evidence="5 6" key="1">
    <citation type="journal article" date="2009" name="Infect. Immun.">
        <title>Comparative genomics reveal extensive transposon-mediated genomic plasticity and diversity among potential effector proteins within the genus Coxiella.</title>
        <authorList>
            <person name="Beare P.A."/>
            <person name="Unsworth N."/>
            <person name="Andoh M."/>
            <person name="Voth D.E."/>
            <person name="Omsland A."/>
            <person name="Gilk S.D."/>
            <person name="Williams K.P."/>
            <person name="Sobral B.W."/>
            <person name="Kupko J.J.III."/>
            <person name="Porcella S.F."/>
            <person name="Samuel J.E."/>
            <person name="Heinzen R.A."/>
        </authorList>
    </citation>
    <scope>NUCLEOTIDE SEQUENCE [LARGE SCALE GENOMIC DNA]</scope>
    <source>
        <strain evidence="5 6">Dugway 5J108-111</strain>
    </source>
</reference>
<accession>A9KCB3</accession>
<dbReference type="HOGENOM" id="CLU_033332_6_0_6"/>
<dbReference type="Gene3D" id="3.40.640.10">
    <property type="entry name" value="Type I PLP-dependent aspartate aminotransferase-like (Major domain)"/>
    <property type="match status" value="1"/>
</dbReference>
<evidence type="ECO:0000313" key="6">
    <source>
        <dbReference type="Proteomes" id="UP000008555"/>
    </source>
</evidence>
<dbReference type="PANTHER" id="PTHR30244:SF42">
    <property type="entry name" value="UDP-2-ACETAMIDO-2-DEOXY-3-OXO-D-GLUCURONATE AMINOTRANSFERASE"/>
    <property type="match status" value="1"/>
</dbReference>
<comment type="similarity">
    <text evidence="4">Belongs to the DegT/DnrJ/EryC1 family.</text>
</comment>
<protein>
    <submittedName>
        <fullName evidence="5">dTDP-4-dehydro-6-deoxy-D-glucose 4-aminotransferase</fullName>
        <ecNumber evidence="5">2.6.1.33</ecNumber>
    </submittedName>
</protein>
<dbReference type="GO" id="GO:0019179">
    <property type="term" value="F:dTDP-4-amino-4,6-dideoxy-D-glucose transaminase activity"/>
    <property type="evidence" value="ECO:0007669"/>
    <property type="project" value="UniProtKB-EC"/>
</dbReference>
<sequence>MNVPFSALDKQHTGLLPEIFTSLEATFQTAHFILGHPVVEFEKKFADYHKKSFAIGVNSGTDALILSLRALNIGEGDEVITTANTFITTVSSIALVGATPVMVDIGTDDNIDVNQIEKQITEKTKAILAVHWTGRPCNMERICRLAEKYNLDIIEDCAQAVSAKYKGQLVGTFGKMGCFSLHPYKTLNACGDGGIIITDDPMLNDRIHALRQNGLSSDGSCHYWSNNSRLDTIQAAILNIKLKHFEEWTKRRIEIATHYSEQLKDVPQIVTPPISNDEYHSVFHTYIIKAEKRNELKEYLQTQGIETRIHYQVPIYRQPIAIKTLQCSPKDFPNMEHTSQHALSLPIYPELNLKQQDYIINKIKTFYSSPIVEKKENHSSHSLSRA</sequence>
<evidence type="ECO:0000256" key="2">
    <source>
        <dbReference type="PIRSR" id="PIRSR000390-1"/>
    </source>
</evidence>
<dbReference type="AlphaFoldDB" id="A9KCB3"/>
<keyword evidence="5" id="KW-0032">Aminotransferase</keyword>
<dbReference type="InterPro" id="IPR015421">
    <property type="entry name" value="PyrdxlP-dep_Trfase_major"/>
</dbReference>
<proteinExistence type="inferred from homology"/>
<dbReference type="RefSeq" id="WP_010957745.1">
    <property type="nucleotide sequence ID" value="NC_009727.1"/>
</dbReference>
<dbReference type="SUPFAM" id="SSF53383">
    <property type="entry name" value="PLP-dependent transferases"/>
    <property type="match status" value="1"/>
</dbReference>
<dbReference type="InterPro" id="IPR015422">
    <property type="entry name" value="PyrdxlP-dep_Trfase_small"/>
</dbReference>
<gene>
    <name evidence="5" type="ordered locus">CBUD_0711</name>
</gene>
<dbReference type="InterPro" id="IPR015424">
    <property type="entry name" value="PyrdxlP-dep_Trfase"/>
</dbReference>
<dbReference type="InterPro" id="IPR000653">
    <property type="entry name" value="DegT/StrS_aminotransferase"/>
</dbReference>
<dbReference type="GO" id="GO:0000271">
    <property type="term" value="P:polysaccharide biosynthetic process"/>
    <property type="evidence" value="ECO:0007669"/>
    <property type="project" value="TreeGrafter"/>
</dbReference>
<dbReference type="Pfam" id="PF01041">
    <property type="entry name" value="DegT_DnrJ_EryC1"/>
    <property type="match status" value="1"/>
</dbReference>
<keyword evidence="5" id="KW-0808">Transferase</keyword>
<dbReference type="GO" id="GO:0030170">
    <property type="term" value="F:pyridoxal phosphate binding"/>
    <property type="evidence" value="ECO:0007669"/>
    <property type="project" value="TreeGrafter"/>
</dbReference>
<evidence type="ECO:0000313" key="5">
    <source>
        <dbReference type="EMBL" id="ABS77729.1"/>
    </source>
</evidence>
<evidence type="ECO:0000256" key="4">
    <source>
        <dbReference type="RuleBase" id="RU004508"/>
    </source>
</evidence>
<organism evidence="5 6">
    <name type="scientific">Coxiella burnetii (strain Dugway 5J108-111)</name>
    <dbReference type="NCBI Taxonomy" id="434922"/>
    <lineage>
        <taxon>Bacteria</taxon>
        <taxon>Pseudomonadati</taxon>
        <taxon>Pseudomonadota</taxon>
        <taxon>Gammaproteobacteria</taxon>
        <taxon>Legionellales</taxon>
        <taxon>Coxiellaceae</taxon>
        <taxon>Coxiella</taxon>
    </lineage>
</organism>
<keyword evidence="1 3" id="KW-0663">Pyridoxal phosphate</keyword>
<evidence type="ECO:0000256" key="3">
    <source>
        <dbReference type="PIRSR" id="PIRSR000390-2"/>
    </source>
</evidence>
<dbReference type="PIRSF" id="PIRSF000390">
    <property type="entry name" value="PLP_StrS"/>
    <property type="match status" value="1"/>
</dbReference>
<evidence type="ECO:0000256" key="1">
    <source>
        <dbReference type="ARBA" id="ARBA00022898"/>
    </source>
</evidence>
<dbReference type="KEGG" id="cbd:CBUD_0711"/>
<name>A9KCB3_COXBN</name>
<dbReference type="EMBL" id="CP000733">
    <property type="protein sequence ID" value="ABS77729.1"/>
    <property type="molecule type" value="Genomic_DNA"/>
</dbReference>
<dbReference type="Gene3D" id="3.90.1150.10">
    <property type="entry name" value="Aspartate Aminotransferase, domain 1"/>
    <property type="match status" value="1"/>
</dbReference>
<dbReference type="PANTHER" id="PTHR30244">
    <property type="entry name" value="TRANSAMINASE"/>
    <property type="match status" value="1"/>
</dbReference>
<dbReference type="Proteomes" id="UP000008555">
    <property type="component" value="Chromosome"/>
</dbReference>